<dbReference type="PIRSF" id="PIRSF015849">
    <property type="entry name" value="TFIIF-beta"/>
    <property type="match status" value="1"/>
</dbReference>
<dbReference type="STRING" id="400727.A0A2T7NBW8"/>
<proteinExistence type="inferred from homology"/>
<organism evidence="12 13">
    <name type="scientific">Pomacea canaliculata</name>
    <name type="common">Golden apple snail</name>
    <dbReference type="NCBI Taxonomy" id="400727"/>
    <lineage>
        <taxon>Eukaryota</taxon>
        <taxon>Metazoa</taxon>
        <taxon>Spiralia</taxon>
        <taxon>Lophotrochozoa</taxon>
        <taxon>Mollusca</taxon>
        <taxon>Gastropoda</taxon>
        <taxon>Caenogastropoda</taxon>
        <taxon>Architaenioglossa</taxon>
        <taxon>Ampullarioidea</taxon>
        <taxon>Ampullariidae</taxon>
        <taxon>Pomacea</taxon>
    </lineage>
</organism>
<evidence type="ECO:0000256" key="9">
    <source>
        <dbReference type="PIRNR" id="PIRNR015849"/>
    </source>
</evidence>
<dbReference type="InterPro" id="IPR040450">
    <property type="entry name" value="TFIIF_beta_HTH"/>
</dbReference>
<keyword evidence="7 9" id="KW-0539">Nucleus</keyword>
<dbReference type="Pfam" id="PF17683">
    <property type="entry name" value="TFIIF_beta_N"/>
    <property type="match status" value="1"/>
</dbReference>
<evidence type="ECO:0000256" key="3">
    <source>
        <dbReference type="ARBA" id="ARBA00020815"/>
    </source>
</evidence>
<dbReference type="GO" id="GO:0005674">
    <property type="term" value="C:transcription factor TFIIF complex"/>
    <property type="evidence" value="ECO:0007669"/>
    <property type="project" value="InterPro"/>
</dbReference>
<dbReference type="GO" id="GO:0006367">
    <property type="term" value="P:transcription initiation at RNA polymerase II promoter"/>
    <property type="evidence" value="ECO:0007669"/>
    <property type="project" value="UniProtKB-UniRule"/>
</dbReference>
<feature type="domain" description="TFIIF beta subunit N-terminal" evidence="11">
    <location>
        <begin position="20"/>
        <end position="104"/>
    </location>
</feature>
<gene>
    <name evidence="12" type="ORF">C0Q70_21207</name>
</gene>
<evidence type="ECO:0000256" key="1">
    <source>
        <dbReference type="ARBA" id="ARBA00004123"/>
    </source>
</evidence>
<dbReference type="EMBL" id="PZQS01000014">
    <property type="protein sequence ID" value="PVD18657.1"/>
    <property type="molecule type" value="Genomic_DNA"/>
</dbReference>
<evidence type="ECO:0000256" key="7">
    <source>
        <dbReference type="ARBA" id="ARBA00023242"/>
    </source>
</evidence>
<dbReference type="InterPro" id="IPR036390">
    <property type="entry name" value="WH_DNA-bd_sf"/>
</dbReference>
<dbReference type="InterPro" id="IPR011039">
    <property type="entry name" value="TFIIF_interaction"/>
</dbReference>
<dbReference type="FunFam" id="1.10.10.10:FF:000035">
    <property type="entry name" value="General transcription factor IIF subunit 2"/>
    <property type="match status" value="1"/>
</dbReference>
<evidence type="ECO:0000313" key="12">
    <source>
        <dbReference type="EMBL" id="PVD18657.1"/>
    </source>
</evidence>
<feature type="domain" description="TFIIF beta subunit HTH" evidence="10">
    <location>
        <begin position="181"/>
        <end position="244"/>
    </location>
</feature>
<evidence type="ECO:0000259" key="11">
    <source>
        <dbReference type="Pfam" id="PF17683"/>
    </source>
</evidence>
<evidence type="ECO:0000256" key="8">
    <source>
        <dbReference type="ARBA" id="ARBA00033388"/>
    </source>
</evidence>
<evidence type="ECO:0000256" key="6">
    <source>
        <dbReference type="ARBA" id="ARBA00023163"/>
    </source>
</evidence>
<accession>A0A2T7NBW8</accession>
<dbReference type="Gene3D" id="1.10.10.10">
    <property type="entry name" value="Winged helix-like DNA-binding domain superfamily/Winged helix DNA-binding domain"/>
    <property type="match status" value="1"/>
</dbReference>
<dbReference type="AlphaFoldDB" id="A0A2T7NBW8"/>
<dbReference type="OMA" id="PIADNCY"/>
<sequence length="253" mass="29473">MQSIDKGHEPRDVDVTAATRGVWLVKVPKYLAERWEKAEGNSEVGKLRLTRSNRLPSGQKPEVLFTSSDTIMAQVGTVSDIPHQHKFALTAVANQNLTVFSQSPNLDRVFIEGKVIQRGECHPIADDNYRKLKRKQLEINNKPKREIVLLQQVVMAYKPRSDHIFSSEERQKKKEDAKRSRLDRDRVMDMLFAAFEKHQYYNVKDLVGITKQPIPYLKEILQEICTYNMKAPHKNMWELKPEFRHYRQQEGSS</sequence>
<keyword evidence="6 9" id="KW-0804">Transcription</keyword>
<dbReference type="InterPro" id="IPR036388">
    <property type="entry name" value="WH-like_DNA-bd_sf"/>
</dbReference>
<dbReference type="PANTHER" id="PTHR10445:SF0">
    <property type="entry name" value="GENERAL TRANSCRIPTION FACTOR IIF SUBUNIT 2"/>
    <property type="match status" value="1"/>
</dbReference>
<dbReference type="Pfam" id="PF02270">
    <property type="entry name" value="TFIIF_beta"/>
    <property type="match status" value="1"/>
</dbReference>
<keyword evidence="4 9" id="KW-0805">Transcription regulation</keyword>
<evidence type="ECO:0000256" key="4">
    <source>
        <dbReference type="ARBA" id="ARBA00023015"/>
    </source>
</evidence>
<protein>
    <recommendedName>
        <fullName evidence="3 9">General transcription factor IIF subunit 2</fullName>
    </recommendedName>
    <alternativeName>
        <fullName evidence="8 9">Transcription initiation factor IIF subunit beta</fullName>
    </alternativeName>
</protein>
<comment type="caution">
    <text evidence="12">The sequence shown here is derived from an EMBL/GenBank/DDBJ whole genome shotgun (WGS) entry which is preliminary data.</text>
</comment>
<dbReference type="GO" id="GO:0003677">
    <property type="term" value="F:DNA binding"/>
    <property type="evidence" value="ECO:0007669"/>
    <property type="project" value="UniProtKB-UniRule"/>
</dbReference>
<dbReference type="SUPFAM" id="SSF46785">
    <property type="entry name" value="Winged helix' DNA-binding domain"/>
    <property type="match status" value="1"/>
</dbReference>
<dbReference type="Proteomes" id="UP000245119">
    <property type="component" value="Linkage Group LG14"/>
</dbReference>
<name>A0A2T7NBW8_POMCA</name>
<comment type="function">
    <text evidence="9">TFIIF is a general transcription initiation factor that binds to RNA polymerase II and helps to recruit it to the initiation complex in collaboration with TFIIB.</text>
</comment>
<evidence type="ECO:0000259" key="10">
    <source>
        <dbReference type="Pfam" id="PF02270"/>
    </source>
</evidence>
<dbReference type="SUPFAM" id="SSF50916">
    <property type="entry name" value="Rap30/74 interaction domains"/>
    <property type="match status" value="1"/>
</dbReference>
<reference evidence="12 13" key="1">
    <citation type="submission" date="2018-04" db="EMBL/GenBank/DDBJ databases">
        <title>The genome of golden apple snail Pomacea canaliculata provides insight into stress tolerance and invasive adaptation.</title>
        <authorList>
            <person name="Liu C."/>
            <person name="Liu B."/>
            <person name="Ren Y."/>
            <person name="Zhang Y."/>
            <person name="Wang H."/>
            <person name="Li S."/>
            <person name="Jiang F."/>
            <person name="Yin L."/>
            <person name="Zhang G."/>
            <person name="Qian W."/>
            <person name="Fan W."/>
        </authorList>
    </citation>
    <scope>NUCLEOTIDE SEQUENCE [LARGE SCALE GENOMIC DNA]</scope>
    <source>
        <strain evidence="12">SZHN2017</strain>
        <tissue evidence="12">Muscle</tissue>
    </source>
</reference>
<evidence type="ECO:0000256" key="5">
    <source>
        <dbReference type="ARBA" id="ARBA00023125"/>
    </source>
</evidence>
<keyword evidence="13" id="KW-1185">Reference proteome</keyword>
<dbReference type="PANTHER" id="PTHR10445">
    <property type="entry name" value="GENERAL TRANSCRIPTION FACTOR IIF SUBUNIT 2"/>
    <property type="match status" value="1"/>
</dbReference>
<comment type="similarity">
    <text evidence="2 9">Belongs to the TFIIF beta subunit family.</text>
</comment>
<comment type="subcellular location">
    <subcellularLocation>
        <location evidence="1 9">Nucleus</location>
    </subcellularLocation>
</comment>
<keyword evidence="5 9" id="KW-0238">DNA-binding</keyword>
<evidence type="ECO:0000313" key="13">
    <source>
        <dbReference type="Proteomes" id="UP000245119"/>
    </source>
</evidence>
<evidence type="ECO:0000256" key="2">
    <source>
        <dbReference type="ARBA" id="ARBA00009543"/>
    </source>
</evidence>
<dbReference type="GO" id="GO:0006368">
    <property type="term" value="P:transcription elongation by RNA polymerase II"/>
    <property type="evidence" value="ECO:0007669"/>
    <property type="project" value="UniProtKB-ARBA"/>
</dbReference>
<dbReference type="OrthoDB" id="26094at2759"/>
<dbReference type="InterPro" id="IPR003196">
    <property type="entry name" value="TFIIF_beta"/>
</dbReference>
<dbReference type="InterPro" id="IPR040504">
    <property type="entry name" value="TFIIF_beta_N"/>
</dbReference>
<dbReference type="CDD" id="cd07980">
    <property type="entry name" value="TFIIF_beta"/>
    <property type="match status" value="1"/>
</dbReference>